<dbReference type="AlphaFoldDB" id="A0A9W4X1P0"/>
<sequence>EKKYIDDSRKKFIDLCKNHYAPIENETSNLEEHFTDDLLLHIYKKRHVENKSKTEQYLEAQLASIKTNVLQW</sequence>
<accession>A0A9W4X1P0</accession>
<dbReference type="Proteomes" id="UP001153678">
    <property type="component" value="Unassembled WGS sequence"/>
</dbReference>
<gene>
    <name evidence="1" type="ORF">FWILDA_LOCUS20059</name>
</gene>
<proteinExistence type="predicted"/>
<feature type="non-terminal residue" evidence="1">
    <location>
        <position position="1"/>
    </location>
</feature>
<protein>
    <submittedName>
        <fullName evidence="1">17122_t:CDS:1</fullName>
    </submittedName>
</protein>
<evidence type="ECO:0000313" key="2">
    <source>
        <dbReference type="Proteomes" id="UP001153678"/>
    </source>
</evidence>
<name>A0A9W4X1P0_9GLOM</name>
<keyword evidence="2" id="KW-1185">Reference proteome</keyword>
<reference evidence="1" key="1">
    <citation type="submission" date="2022-08" db="EMBL/GenBank/DDBJ databases">
        <authorList>
            <person name="Kallberg Y."/>
            <person name="Tangrot J."/>
            <person name="Rosling A."/>
        </authorList>
    </citation>
    <scope>NUCLEOTIDE SEQUENCE</scope>
    <source>
        <strain evidence="1">Wild A</strain>
    </source>
</reference>
<evidence type="ECO:0000313" key="1">
    <source>
        <dbReference type="EMBL" id="CAI2201424.1"/>
    </source>
</evidence>
<comment type="caution">
    <text evidence="1">The sequence shown here is derived from an EMBL/GenBank/DDBJ whole genome shotgun (WGS) entry which is preliminary data.</text>
</comment>
<organism evidence="1 2">
    <name type="scientific">Funneliformis geosporum</name>
    <dbReference type="NCBI Taxonomy" id="1117311"/>
    <lineage>
        <taxon>Eukaryota</taxon>
        <taxon>Fungi</taxon>
        <taxon>Fungi incertae sedis</taxon>
        <taxon>Mucoromycota</taxon>
        <taxon>Glomeromycotina</taxon>
        <taxon>Glomeromycetes</taxon>
        <taxon>Glomerales</taxon>
        <taxon>Glomeraceae</taxon>
        <taxon>Funneliformis</taxon>
    </lineage>
</organism>
<dbReference type="EMBL" id="CAMKVN010027519">
    <property type="protein sequence ID" value="CAI2201424.1"/>
    <property type="molecule type" value="Genomic_DNA"/>
</dbReference>